<organism evidence="2 3">
    <name type="scientific">Grimontia hollisae</name>
    <name type="common">Vibrio hollisae</name>
    <dbReference type="NCBI Taxonomy" id="673"/>
    <lineage>
        <taxon>Bacteria</taxon>
        <taxon>Pseudomonadati</taxon>
        <taxon>Pseudomonadota</taxon>
        <taxon>Gammaproteobacteria</taxon>
        <taxon>Vibrionales</taxon>
        <taxon>Vibrionaceae</taxon>
        <taxon>Grimontia</taxon>
    </lineage>
</organism>
<dbReference type="AlphaFoldDB" id="A0A377J7V2"/>
<dbReference type="RefSeq" id="WP_115660226.1">
    <property type="nucleotide sequence ID" value="NZ_JACGMI010000002.1"/>
</dbReference>
<keyword evidence="1" id="KW-0472">Membrane</keyword>
<protein>
    <submittedName>
        <fullName evidence="2">Inner membrane protein ykgB</fullName>
    </submittedName>
</protein>
<feature type="transmembrane region" description="Helical" evidence="1">
    <location>
        <begin position="25"/>
        <end position="46"/>
    </location>
</feature>
<reference evidence="2 3" key="1">
    <citation type="submission" date="2018-06" db="EMBL/GenBank/DDBJ databases">
        <authorList>
            <consortium name="Pathogen Informatics"/>
            <person name="Doyle S."/>
        </authorList>
    </citation>
    <scope>NUCLEOTIDE SEQUENCE [LARGE SCALE GENOMIC DNA]</scope>
    <source>
        <strain evidence="2 3">NCTC11645</strain>
    </source>
</reference>
<feature type="transmembrane region" description="Helical" evidence="1">
    <location>
        <begin position="99"/>
        <end position="122"/>
    </location>
</feature>
<dbReference type="STRING" id="673.AL542_00555"/>
<dbReference type="GO" id="GO:1901530">
    <property type="term" value="P:response to hypochlorite"/>
    <property type="evidence" value="ECO:0007669"/>
    <property type="project" value="TreeGrafter"/>
</dbReference>
<dbReference type="PIRSF" id="PIRSF028065">
    <property type="entry name" value="UCP028065"/>
    <property type="match status" value="1"/>
</dbReference>
<gene>
    <name evidence="2" type="primary">ykgB</name>
    <name evidence="2" type="ORF">NCTC11645_03300</name>
</gene>
<dbReference type="Pfam" id="PF04224">
    <property type="entry name" value="DUF417"/>
    <property type="match status" value="1"/>
</dbReference>
<feature type="transmembrane region" description="Helical" evidence="1">
    <location>
        <begin position="142"/>
        <end position="162"/>
    </location>
</feature>
<dbReference type="EMBL" id="UGHD01000003">
    <property type="protein sequence ID" value="STO98315.1"/>
    <property type="molecule type" value="Genomic_DNA"/>
</dbReference>
<dbReference type="GO" id="GO:0005886">
    <property type="term" value="C:plasma membrane"/>
    <property type="evidence" value="ECO:0007669"/>
    <property type="project" value="TreeGrafter"/>
</dbReference>
<sequence>MTTINNAHDRITDSRSRFAQSLNRFADHAIRFSIVIVLAWIGAMKFTGYEASAIQGLVSSSPLTSWLYSVFSLQGASNLIGTVEIATALALVFAPYSRVVAIAGAVGATVTFAVTTSFLFTAPIAEASLGGFPAISVVPGQFLLKDIVLLSAAVSLLAKALLRDN</sequence>
<dbReference type="InterPro" id="IPR007339">
    <property type="entry name" value="RclC-like"/>
</dbReference>
<evidence type="ECO:0000313" key="3">
    <source>
        <dbReference type="Proteomes" id="UP000254512"/>
    </source>
</evidence>
<dbReference type="PANTHER" id="PTHR40106">
    <property type="entry name" value="INNER MEMBRANE PROTEIN RCLC"/>
    <property type="match status" value="1"/>
</dbReference>
<name>A0A377J7V2_GRIHO</name>
<accession>A0A377J7V2</accession>
<evidence type="ECO:0000256" key="1">
    <source>
        <dbReference type="SAM" id="Phobius"/>
    </source>
</evidence>
<feature type="transmembrane region" description="Helical" evidence="1">
    <location>
        <begin position="66"/>
        <end position="92"/>
    </location>
</feature>
<dbReference type="InterPro" id="IPR016865">
    <property type="entry name" value="RclC"/>
</dbReference>
<keyword evidence="1" id="KW-1133">Transmembrane helix</keyword>
<proteinExistence type="predicted"/>
<evidence type="ECO:0000313" key="2">
    <source>
        <dbReference type="EMBL" id="STO98315.1"/>
    </source>
</evidence>
<keyword evidence="1" id="KW-0812">Transmembrane</keyword>
<dbReference type="Proteomes" id="UP000254512">
    <property type="component" value="Unassembled WGS sequence"/>
</dbReference>
<dbReference type="PANTHER" id="PTHR40106:SF1">
    <property type="entry name" value="INNER MEMBRANE PROTEIN RCLC"/>
    <property type="match status" value="1"/>
</dbReference>